<feature type="domain" description="RNA polymerase sigma-70 region 2" evidence="1">
    <location>
        <begin position="10"/>
        <end position="77"/>
    </location>
</feature>
<dbReference type="Pfam" id="PF20239">
    <property type="entry name" value="DUF6596"/>
    <property type="match status" value="1"/>
</dbReference>
<sequence>MQKQELIPHLFRTEYRKIVSVLCRLFGIDHIEIAEDIVSDTFLLATELWGMKGPPENPAAWLYTVSKNKTKDYLKRNTLFLDKISTEIKYTSSTVEDMEIDLSSKNINDSQLAMMFAICHPCISPEAQIALSLNLLCGFSTDEIANAFLTNRETIYKRLQRAKEKLKTEQVKIEQPSKAEINERLERVLTTLYLLFNEGYYSSSKNTPLRKELCLEAMRLNVMLANNEQTNKPPVNALLALMCFHASRFEARTNSNGEVVLYGDQDTELWDLDLIEKGNYYINIASQGDQLSKYHLEAAIAYWHTQKDDSIIKWERILQLYNQLLLIEYSPIAALNRTYALAKSNGNEQAIIEAEKLDLKGNHLYHSLLANLYASIQPAKAFEHFEQAILLAKSEADKVSLKQSMLKLKQQI</sequence>
<dbReference type="SUPFAM" id="SSF88659">
    <property type="entry name" value="Sigma3 and sigma4 domains of RNA polymerase sigma factors"/>
    <property type="match status" value="1"/>
</dbReference>
<accession>A0AAJ6B5A5</accession>
<dbReference type="EMBL" id="CP119313">
    <property type="protein sequence ID" value="WEK17569.1"/>
    <property type="molecule type" value="Genomic_DNA"/>
</dbReference>
<dbReference type="InterPro" id="IPR007627">
    <property type="entry name" value="RNA_pol_sigma70_r2"/>
</dbReference>
<dbReference type="InterPro" id="IPR013324">
    <property type="entry name" value="RNA_pol_sigma_r3/r4-like"/>
</dbReference>
<evidence type="ECO:0000259" key="1">
    <source>
        <dbReference type="Pfam" id="PF04542"/>
    </source>
</evidence>
<evidence type="ECO:0000313" key="5">
    <source>
        <dbReference type="Proteomes" id="UP001214530"/>
    </source>
</evidence>
<evidence type="ECO:0000313" key="4">
    <source>
        <dbReference type="EMBL" id="WEK17569.1"/>
    </source>
</evidence>
<dbReference type="GO" id="GO:0016987">
    <property type="term" value="F:sigma factor activity"/>
    <property type="evidence" value="ECO:0007669"/>
    <property type="project" value="InterPro"/>
</dbReference>
<reference evidence="4" key="1">
    <citation type="submission" date="2023-03" db="EMBL/GenBank/DDBJ databases">
        <title>Andean soil-derived lignocellulolytic bacterial consortium as a source of novel taxa and putative plastic-active enzymes.</title>
        <authorList>
            <person name="Diaz-Garcia L."/>
            <person name="Chuvochina M."/>
            <person name="Feuerriegel G."/>
            <person name="Bunk B."/>
            <person name="Sproer C."/>
            <person name="Streit W.R."/>
            <person name="Rodriguez L.M."/>
            <person name="Overmann J."/>
            <person name="Jimenez D.J."/>
        </authorList>
    </citation>
    <scope>NUCLEOTIDE SEQUENCE</scope>
    <source>
        <strain evidence="4">MAG 3858</strain>
    </source>
</reference>
<feature type="domain" description="DUF6596" evidence="3">
    <location>
        <begin position="184"/>
        <end position="283"/>
    </location>
</feature>
<dbReference type="GO" id="GO:0003677">
    <property type="term" value="F:DNA binding"/>
    <property type="evidence" value="ECO:0007669"/>
    <property type="project" value="InterPro"/>
</dbReference>
<dbReference type="PANTHER" id="PTHR47756">
    <property type="entry name" value="BLL6612 PROTEIN-RELATED"/>
    <property type="match status" value="1"/>
</dbReference>
<dbReference type="SUPFAM" id="SSF88946">
    <property type="entry name" value="Sigma2 domain of RNA polymerase sigma factors"/>
    <property type="match status" value="1"/>
</dbReference>
<name>A0AAJ6B5A5_9SPHI</name>
<gene>
    <name evidence="4" type="ORF">P0Y49_12260</name>
</gene>
<dbReference type="InterPro" id="IPR013249">
    <property type="entry name" value="RNA_pol_sigma70_r4_t2"/>
</dbReference>
<dbReference type="InterPro" id="IPR036388">
    <property type="entry name" value="WH-like_DNA-bd_sf"/>
</dbReference>
<dbReference type="Pfam" id="PF04542">
    <property type="entry name" value="Sigma70_r2"/>
    <property type="match status" value="1"/>
</dbReference>
<dbReference type="PANTHER" id="PTHR47756:SF2">
    <property type="entry name" value="BLL6612 PROTEIN"/>
    <property type="match status" value="1"/>
</dbReference>
<evidence type="ECO:0000259" key="3">
    <source>
        <dbReference type="Pfam" id="PF20239"/>
    </source>
</evidence>
<dbReference type="AlphaFoldDB" id="A0AAJ6B5A5"/>
<evidence type="ECO:0000259" key="2">
    <source>
        <dbReference type="Pfam" id="PF08281"/>
    </source>
</evidence>
<dbReference type="NCBIfam" id="TIGR02937">
    <property type="entry name" value="sigma70-ECF"/>
    <property type="match status" value="1"/>
</dbReference>
<organism evidence="4 5">
    <name type="scientific">Candidatus Pedobacter colombiensis</name>
    <dbReference type="NCBI Taxonomy" id="3121371"/>
    <lineage>
        <taxon>Bacteria</taxon>
        <taxon>Pseudomonadati</taxon>
        <taxon>Bacteroidota</taxon>
        <taxon>Sphingobacteriia</taxon>
        <taxon>Sphingobacteriales</taxon>
        <taxon>Sphingobacteriaceae</taxon>
        <taxon>Pedobacter</taxon>
    </lineage>
</organism>
<feature type="domain" description="RNA polymerase sigma factor 70 region 4 type 2" evidence="2">
    <location>
        <begin position="124"/>
        <end position="166"/>
    </location>
</feature>
<dbReference type="Gene3D" id="1.10.1740.10">
    <property type="match status" value="1"/>
</dbReference>
<dbReference type="Pfam" id="PF08281">
    <property type="entry name" value="Sigma70_r4_2"/>
    <property type="match status" value="1"/>
</dbReference>
<dbReference type="InterPro" id="IPR046531">
    <property type="entry name" value="DUF6596"/>
</dbReference>
<dbReference type="InterPro" id="IPR014284">
    <property type="entry name" value="RNA_pol_sigma-70_dom"/>
</dbReference>
<dbReference type="Proteomes" id="UP001214530">
    <property type="component" value="Chromosome"/>
</dbReference>
<dbReference type="GO" id="GO:0006352">
    <property type="term" value="P:DNA-templated transcription initiation"/>
    <property type="evidence" value="ECO:0007669"/>
    <property type="project" value="InterPro"/>
</dbReference>
<dbReference type="InterPro" id="IPR013325">
    <property type="entry name" value="RNA_pol_sigma_r2"/>
</dbReference>
<protein>
    <submittedName>
        <fullName evidence="4">Sigma-70 family RNA polymerase sigma factor</fullName>
    </submittedName>
</protein>
<dbReference type="Gene3D" id="1.10.10.10">
    <property type="entry name" value="Winged helix-like DNA-binding domain superfamily/Winged helix DNA-binding domain"/>
    <property type="match status" value="1"/>
</dbReference>
<proteinExistence type="predicted"/>